<dbReference type="GO" id="GO:0046872">
    <property type="term" value="F:metal ion binding"/>
    <property type="evidence" value="ECO:0007669"/>
    <property type="project" value="UniProtKB-KW"/>
</dbReference>
<dbReference type="GO" id="GO:0032259">
    <property type="term" value="P:methylation"/>
    <property type="evidence" value="ECO:0007669"/>
    <property type="project" value="UniProtKB-KW"/>
</dbReference>
<feature type="binding site" evidence="5">
    <location>
        <begin position="96"/>
        <end position="99"/>
    </location>
    <ligand>
        <name>substrate</name>
    </ligand>
</feature>
<dbReference type="EMBL" id="DOEK01000029">
    <property type="protein sequence ID" value="HBP30266.1"/>
    <property type="molecule type" value="Genomic_DNA"/>
</dbReference>
<dbReference type="GO" id="GO:0008168">
    <property type="term" value="F:methyltransferase activity"/>
    <property type="evidence" value="ECO:0007669"/>
    <property type="project" value="UniProtKB-KW"/>
</dbReference>
<evidence type="ECO:0000256" key="1">
    <source>
        <dbReference type="ARBA" id="ARBA00001968"/>
    </source>
</evidence>
<feature type="binding site" evidence="5">
    <location>
        <position position="118"/>
    </location>
    <ligand>
        <name>substrate</name>
    </ligand>
</feature>
<accession>A0A356LH06</accession>
<protein>
    <recommendedName>
        <fullName evidence="2">Putative 4-hydroxy-4-methyl-2-oxoglutarate aldolase</fullName>
    </recommendedName>
    <alternativeName>
        <fullName evidence="3">Regulator of ribonuclease activity homolog</fullName>
    </alternativeName>
    <alternativeName>
        <fullName evidence="4">RraA-like protein</fullName>
    </alternativeName>
</protein>
<gene>
    <name evidence="6" type="ORF">DD666_12715</name>
</gene>
<keyword evidence="5" id="KW-0460">Magnesium</keyword>
<dbReference type="CDD" id="cd16841">
    <property type="entry name" value="RraA_family"/>
    <property type="match status" value="1"/>
</dbReference>
<dbReference type="Pfam" id="PF03737">
    <property type="entry name" value="RraA-like"/>
    <property type="match status" value="1"/>
</dbReference>
<evidence type="ECO:0000256" key="3">
    <source>
        <dbReference type="ARBA" id="ARBA00029596"/>
    </source>
</evidence>
<comment type="cofactor">
    <cofactor evidence="1">
        <name>a divalent metal cation</name>
        <dbReference type="ChEBI" id="CHEBI:60240"/>
    </cofactor>
</comment>
<dbReference type="PANTHER" id="PTHR33254">
    <property type="entry name" value="4-HYDROXY-4-METHYL-2-OXOGLUTARATE ALDOLASE 3-RELATED"/>
    <property type="match status" value="1"/>
</dbReference>
<dbReference type="NCBIfam" id="NF004850">
    <property type="entry name" value="PRK06201.1"/>
    <property type="match status" value="1"/>
</dbReference>
<evidence type="ECO:0000256" key="5">
    <source>
        <dbReference type="PIRSR" id="PIRSR605493-1"/>
    </source>
</evidence>
<dbReference type="Gene3D" id="3.50.30.40">
    <property type="entry name" value="Ribonuclease E inhibitor RraA/RraA-like"/>
    <property type="match status" value="1"/>
</dbReference>
<sequence>MVEINIRQRGRAVSAALVKSFAAIPVANISDVMQRLTAGGPSLRPMHAGGVLAGPAFTVKSRPGDNLFVHKAIAMAASGDVIVVDAGGDTTNAIIGELMVRTASRKGIAGIVINGAIRDLDAISQGAFPVYAAGVTHRGPYKNGPGQINTAISLDGMVIEPGDLIVGDADGLLCVPYEQAEDILKWASDKNALEAEIIRDIDSDRLDTNWIDVELAKLGFVSKDAG</sequence>
<comment type="cofactor">
    <cofactor evidence="5">
        <name>Mg(2+)</name>
        <dbReference type="ChEBI" id="CHEBI:18420"/>
    </cofactor>
</comment>
<evidence type="ECO:0000313" key="6">
    <source>
        <dbReference type="EMBL" id="HBP30266.1"/>
    </source>
</evidence>
<name>A0A356LH06_9BURK</name>
<dbReference type="PANTHER" id="PTHR33254:SF4">
    <property type="entry name" value="4-HYDROXY-4-METHYL-2-OXOGLUTARATE ALDOLASE 3-RELATED"/>
    <property type="match status" value="1"/>
</dbReference>
<dbReference type="InterPro" id="IPR005493">
    <property type="entry name" value="RraA/RraA-like"/>
</dbReference>
<dbReference type="SUPFAM" id="SSF89562">
    <property type="entry name" value="RraA-like"/>
    <property type="match status" value="1"/>
</dbReference>
<reference evidence="6 7" key="1">
    <citation type="journal article" date="2018" name="Nat. Biotechnol.">
        <title>A standardized bacterial taxonomy based on genome phylogeny substantially revises the tree of life.</title>
        <authorList>
            <person name="Parks D.H."/>
            <person name="Chuvochina M."/>
            <person name="Waite D.W."/>
            <person name="Rinke C."/>
            <person name="Skarshewski A."/>
            <person name="Chaumeil P.A."/>
            <person name="Hugenholtz P."/>
        </authorList>
    </citation>
    <scope>NUCLEOTIDE SEQUENCE [LARGE SCALE GENOMIC DNA]</scope>
    <source>
        <strain evidence="6">UBA10707</strain>
    </source>
</reference>
<dbReference type="Proteomes" id="UP000264036">
    <property type="component" value="Unassembled WGS sequence"/>
</dbReference>
<evidence type="ECO:0000256" key="2">
    <source>
        <dbReference type="ARBA" id="ARBA00016549"/>
    </source>
</evidence>
<keyword evidence="5" id="KW-0479">Metal-binding</keyword>
<dbReference type="InterPro" id="IPR036704">
    <property type="entry name" value="RraA/RraA-like_sf"/>
</dbReference>
<feature type="binding site" evidence="5">
    <location>
        <position position="119"/>
    </location>
    <ligand>
        <name>Mg(2+)</name>
        <dbReference type="ChEBI" id="CHEBI:18420"/>
    </ligand>
</feature>
<keyword evidence="6" id="KW-0808">Transferase</keyword>
<dbReference type="AlphaFoldDB" id="A0A356LH06"/>
<organism evidence="6 7">
    <name type="scientific">Advenella kashmirensis</name>
    <dbReference type="NCBI Taxonomy" id="310575"/>
    <lineage>
        <taxon>Bacteria</taxon>
        <taxon>Pseudomonadati</taxon>
        <taxon>Pseudomonadota</taxon>
        <taxon>Betaproteobacteria</taxon>
        <taxon>Burkholderiales</taxon>
        <taxon>Alcaligenaceae</taxon>
    </lineage>
</organism>
<keyword evidence="6" id="KW-0489">Methyltransferase</keyword>
<evidence type="ECO:0000256" key="4">
    <source>
        <dbReference type="ARBA" id="ARBA00030169"/>
    </source>
</evidence>
<comment type="caution">
    <text evidence="6">The sequence shown here is derived from an EMBL/GenBank/DDBJ whole genome shotgun (WGS) entry which is preliminary data.</text>
</comment>
<proteinExistence type="predicted"/>
<evidence type="ECO:0000313" key="7">
    <source>
        <dbReference type="Proteomes" id="UP000264036"/>
    </source>
</evidence>